<dbReference type="GO" id="GO:0006412">
    <property type="term" value="P:translation"/>
    <property type="evidence" value="ECO:0007669"/>
    <property type="project" value="UniProtKB-UniRule"/>
</dbReference>
<dbReference type="InterPro" id="IPR036227">
    <property type="entry name" value="Ribosomal_uL15/eL18_sf"/>
</dbReference>
<dbReference type="PATRIC" id="fig|1619116.3.peg.20"/>
<reference evidence="7 8" key="1">
    <citation type="journal article" date="2015" name="Nature">
        <title>rRNA introns, odd ribosomes, and small enigmatic genomes across a large radiation of phyla.</title>
        <authorList>
            <person name="Brown C.T."/>
            <person name="Hug L.A."/>
            <person name="Thomas B.C."/>
            <person name="Sharon I."/>
            <person name="Castelle C.J."/>
            <person name="Singh A."/>
            <person name="Wilkins M.J."/>
            <person name="Williams K.H."/>
            <person name="Banfield J.F."/>
        </authorList>
    </citation>
    <scope>NUCLEOTIDE SEQUENCE [LARGE SCALE GENOMIC DNA]</scope>
</reference>
<keyword evidence="2 4" id="KW-0689">Ribosomal protein</keyword>
<name>A0A0G1JFQ9_UNCKA</name>
<dbReference type="InterPro" id="IPR005749">
    <property type="entry name" value="Ribosomal_uL15_bac-type"/>
</dbReference>
<evidence type="ECO:0000256" key="3">
    <source>
        <dbReference type="ARBA" id="ARBA00023274"/>
    </source>
</evidence>
<dbReference type="Pfam" id="PF00828">
    <property type="entry name" value="Ribosomal_L27A"/>
    <property type="match status" value="1"/>
</dbReference>
<comment type="caution">
    <text evidence="7">The sequence shown here is derived from an EMBL/GenBank/DDBJ whole genome shotgun (WGS) entry which is preliminary data.</text>
</comment>
<accession>A0A0G1JFQ9</accession>
<evidence type="ECO:0000256" key="1">
    <source>
        <dbReference type="ARBA" id="ARBA00007320"/>
    </source>
</evidence>
<evidence type="ECO:0000256" key="5">
    <source>
        <dbReference type="SAM" id="MobiDB-lite"/>
    </source>
</evidence>
<evidence type="ECO:0000259" key="6">
    <source>
        <dbReference type="Pfam" id="PF00828"/>
    </source>
</evidence>
<feature type="region of interest" description="Disordered" evidence="5">
    <location>
        <begin position="10"/>
        <end position="46"/>
    </location>
</feature>
<dbReference type="Gene3D" id="3.100.10.10">
    <property type="match status" value="1"/>
</dbReference>
<dbReference type="PANTHER" id="PTHR12934">
    <property type="entry name" value="50S RIBOSOMAL PROTEIN L15"/>
    <property type="match status" value="1"/>
</dbReference>
<keyword evidence="3 4" id="KW-0687">Ribonucleoprotein</keyword>
<dbReference type="GO" id="GO:0022625">
    <property type="term" value="C:cytosolic large ribosomal subunit"/>
    <property type="evidence" value="ECO:0007669"/>
    <property type="project" value="TreeGrafter"/>
</dbReference>
<dbReference type="AlphaFoldDB" id="A0A0G1JFQ9"/>
<evidence type="ECO:0000313" key="8">
    <source>
        <dbReference type="Proteomes" id="UP000034783"/>
    </source>
</evidence>
<comment type="function">
    <text evidence="4">Binds to the 23S rRNA.</text>
</comment>
<dbReference type="HAMAP" id="MF_01341">
    <property type="entry name" value="Ribosomal_uL15"/>
    <property type="match status" value="1"/>
</dbReference>
<keyword evidence="4" id="KW-0694">RNA-binding</keyword>
<gene>
    <name evidence="4" type="primary">rplO</name>
    <name evidence="7" type="ORF">UW65_C0001G0020</name>
</gene>
<dbReference type="GO" id="GO:0003735">
    <property type="term" value="F:structural constituent of ribosome"/>
    <property type="evidence" value="ECO:0007669"/>
    <property type="project" value="InterPro"/>
</dbReference>
<dbReference type="NCBIfam" id="TIGR01071">
    <property type="entry name" value="rplO_bact"/>
    <property type="match status" value="1"/>
</dbReference>
<feature type="domain" description="Large ribosomal subunit protein uL15/eL18" evidence="6">
    <location>
        <begin position="77"/>
        <end position="146"/>
    </location>
</feature>
<dbReference type="EMBL" id="LCJD01000001">
    <property type="protein sequence ID" value="KKT70158.1"/>
    <property type="molecule type" value="Genomic_DNA"/>
</dbReference>
<dbReference type="PANTHER" id="PTHR12934:SF11">
    <property type="entry name" value="LARGE RIBOSOMAL SUBUNIT PROTEIN UL15M"/>
    <property type="match status" value="1"/>
</dbReference>
<evidence type="ECO:0000256" key="2">
    <source>
        <dbReference type="ARBA" id="ARBA00022980"/>
    </source>
</evidence>
<comment type="subunit">
    <text evidence="4">Part of the 50S ribosomal subunit.</text>
</comment>
<dbReference type="GO" id="GO:0019843">
    <property type="term" value="F:rRNA binding"/>
    <property type="evidence" value="ECO:0007669"/>
    <property type="project" value="UniProtKB-UniRule"/>
</dbReference>
<sequence length="146" mass="15479">MDLANITKIQGNKGKKKRIGRGGGSGKGFHTVGRGNKGQKARRGRGIPIGFEGGQVPLYKKLPKIRGFKQSGSKPVIINIGDLNKLASGDTVDVAKLVHMGIVAKEARYLGVKVLSKGTLKKQLTFTGVGFSKSAKNKILKANGKI</sequence>
<comment type="similarity">
    <text evidence="1 4">Belongs to the universal ribosomal protein uL15 family.</text>
</comment>
<dbReference type="SUPFAM" id="SSF52080">
    <property type="entry name" value="Ribosomal proteins L15p and L18e"/>
    <property type="match status" value="1"/>
</dbReference>
<dbReference type="InterPro" id="IPR021131">
    <property type="entry name" value="Ribosomal_uL15/eL18"/>
</dbReference>
<organism evidence="7 8">
    <name type="scientific">candidate division WWE3 bacterium GW2011_GWB1_44_4</name>
    <dbReference type="NCBI Taxonomy" id="1619116"/>
    <lineage>
        <taxon>Bacteria</taxon>
        <taxon>Katanobacteria</taxon>
    </lineage>
</organism>
<dbReference type="InterPro" id="IPR030878">
    <property type="entry name" value="Ribosomal_uL15"/>
</dbReference>
<dbReference type="Proteomes" id="UP000034783">
    <property type="component" value="Unassembled WGS sequence"/>
</dbReference>
<evidence type="ECO:0000256" key="4">
    <source>
        <dbReference type="HAMAP-Rule" id="MF_01341"/>
    </source>
</evidence>
<evidence type="ECO:0000313" key="7">
    <source>
        <dbReference type="EMBL" id="KKT70158.1"/>
    </source>
</evidence>
<protein>
    <recommendedName>
        <fullName evidence="4">Large ribosomal subunit protein uL15</fullName>
    </recommendedName>
</protein>
<proteinExistence type="inferred from homology"/>
<keyword evidence="4" id="KW-0699">rRNA-binding</keyword>